<dbReference type="Pfam" id="PF01156">
    <property type="entry name" value="IU_nuc_hydro"/>
    <property type="match status" value="1"/>
</dbReference>
<gene>
    <name evidence="5" type="ORF">OGATHE_000443</name>
</gene>
<evidence type="ECO:0000256" key="1">
    <source>
        <dbReference type="ARBA" id="ARBA00009176"/>
    </source>
</evidence>
<dbReference type="CDD" id="cd12148">
    <property type="entry name" value="fungal_TF_MHR"/>
    <property type="match status" value="1"/>
</dbReference>
<evidence type="ECO:0000256" key="2">
    <source>
        <dbReference type="ARBA" id="ARBA00022801"/>
    </source>
</evidence>
<evidence type="ECO:0000313" key="6">
    <source>
        <dbReference type="Proteomes" id="UP000788993"/>
    </source>
</evidence>
<reference evidence="5" key="2">
    <citation type="submission" date="2021-01" db="EMBL/GenBank/DDBJ databases">
        <authorList>
            <person name="Schikora-Tamarit M.A."/>
        </authorList>
    </citation>
    <scope>NUCLEOTIDE SEQUENCE</scope>
    <source>
        <strain evidence="5">NCAIM Y.01608</strain>
    </source>
</reference>
<dbReference type="SUPFAM" id="SSF53590">
    <property type="entry name" value="Nucleoside hydrolase"/>
    <property type="match status" value="1"/>
</dbReference>
<feature type="domain" description="Inosine/uridine-preferring nucleoside hydrolase" evidence="4">
    <location>
        <begin position="4"/>
        <end position="312"/>
    </location>
</feature>
<evidence type="ECO:0000313" key="5">
    <source>
        <dbReference type="EMBL" id="KAH3677789.1"/>
    </source>
</evidence>
<comment type="similarity">
    <text evidence="1">Belongs to the IUNH family.</text>
</comment>
<dbReference type="PANTHER" id="PTHR12304">
    <property type="entry name" value="INOSINE-URIDINE PREFERRING NUCLEOSIDE HYDROLASE"/>
    <property type="match status" value="1"/>
</dbReference>
<evidence type="ECO:0000259" key="4">
    <source>
        <dbReference type="Pfam" id="PF01156"/>
    </source>
</evidence>
<keyword evidence="3" id="KW-0326">Glycosidase</keyword>
<comment type="caution">
    <text evidence="5">The sequence shown here is derived from an EMBL/GenBank/DDBJ whole genome shotgun (WGS) entry which is preliminary data.</text>
</comment>
<organism evidence="5 6">
    <name type="scientific">Ogataea polymorpha</name>
    <dbReference type="NCBI Taxonomy" id="460523"/>
    <lineage>
        <taxon>Eukaryota</taxon>
        <taxon>Fungi</taxon>
        <taxon>Dikarya</taxon>
        <taxon>Ascomycota</taxon>
        <taxon>Saccharomycotina</taxon>
        <taxon>Pichiomycetes</taxon>
        <taxon>Pichiales</taxon>
        <taxon>Pichiaceae</taxon>
        <taxon>Ogataea</taxon>
    </lineage>
</organism>
<dbReference type="AlphaFoldDB" id="A0A9P8PV20"/>
<dbReference type="PANTHER" id="PTHR12304:SF4">
    <property type="entry name" value="URIDINE NUCLEOSIDASE"/>
    <property type="match status" value="1"/>
</dbReference>
<protein>
    <recommendedName>
        <fullName evidence="4">Inosine/uridine-preferring nucleoside hydrolase domain-containing protein</fullName>
    </recommendedName>
</protein>
<accession>A0A9P8PV20</accession>
<dbReference type="Proteomes" id="UP000788993">
    <property type="component" value="Unassembled WGS sequence"/>
</dbReference>
<dbReference type="InterPro" id="IPR023186">
    <property type="entry name" value="IUNH"/>
</dbReference>
<proteinExistence type="inferred from homology"/>
<dbReference type="GO" id="GO:0006152">
    <property type="term" value="P:purine nucleoside catabolic process"/>
    <property type="evidence" value="ECO:0007669"/>
    <property type="project" value="TreeGrafter"/>
</dbReference>
<dbReference type="InterPro" id="IPR036452">
    <property type="entry name" value="Ribo_hydro-like"/>
</dbReference>
<name>A0A9P8PV20_9ASCO</name>
<dbReference type="InterPro" id="IPR001910">
    <property type="entry name" value="Inosine/uridine_hydrolase_dom"/>
</dbReference>
<dbReference type="GO" id="GO:0005829">
    <property type="term" value="C:cytosol"/>
    <property type="evidence" value="ECO:0007669"/>
    <property type="project" value="TreeGrafter"/>
</dbReference>
<reference evidence="5" key="1">
    <citation type="journal article" date="2021" name="Open Biol.">
        <title>Shared evolutionary footprints suggest mitochondrial oxidative damage underlies multiple complex I losses in fungi.</title>
        <authorList>
            <person name="Schikora-Tamarit M.A."/>
            <person name="Marcet-Houben M."/>
            <person name="Nosek J."/>
            <person name="Gabaldon T."/>
        </authorList>
    </citation>
    <scope>NUCLEOTIDE SEQUENCE</scope>
    <source>
        <strain evidence="5">NCAIM Y.01608</strain>
    </source>
</reference>
<dbReference type="Gene3D" id="3.90.245.10">
    <property type="entry name" value="Ribonucleoside hydrolase-like"/>
    <property type="match status" value="1"/>
</dbReference>
<keyword evidence="6" id="KW-1185">Reference proteome</keyword>
<dbReference type="GO" id="GO:0008477">
    <property type="term" value="F:purine nucleosidase activity"/>
    <property type="evidence" value="ECO:0007669"/>
    <property type="project" value="TreeGrafter"/>
</dbReference>
<sequence length="1194" mass="134738">MRKVVIDCDPGIDDASALLLALAPGNLDVRAITTVSGNLRASSCTQNLKKVLSMINRLDVPIGQGPEKPLVRKYPRDPFSHGSDGLGDLGMPELSTEPWDATGNTVAVASDLIVDTVNKHAGDISIVCLGPLTNLALALIKDPELPRKVEKVIIIGGSFGFSPSEALHATGDNPVSEWNIYVDPEAAELVWGAKFNLTAIGMDIFCQPCIAMTQKYQEKLAKSKSPAATFVLGVLAWLRRRGFGDYCALIDSLAVAYAIDESIMKTEKVDCLVETKSDIALGQIVVDRRKNFKWQDLPQIDAVASVDGEKYLAILTDDSLISQNAISSTENASISQKLDEVLSKVDLLLGVRRAAEMVDQELDNQPEASNLLDKLYFDVTPFRDVRRAGDMTQIPFSKELAHGIWPLVLAHPADADVVASGLLSESLANELVRLAIDFYGLWGGIYAAPHNYVNELRTQCPLLLAVLCLLGLRFYRGLLPQNMDALARSLLQTIQRLLSASILVVPQTKYQIQAFLLIALFSISLSYQAFYFDGWFLSGYALLHYITREMDLNLLSDRFKMHPDRIESFRLWNQLALTHLCYCLLSGRPCLIDTLRLDQCRNILDIPSASSFDGRIVSQLSILLTLYNALQFKEPLETSLKDLKSSFNDWKHLLEQDTVGPVIVITYRFSKVMLYRRAYLTTLDPKLIQDLDTECEKLIDIFKDTDIMLLVKSSDLLKFFMMFAALNLAQHGKNGPVLATAEICRAFEHKIVYYNQFASIYRRLLESRYFGITSASRVVGVAGSQLPSREQPMKEDYLDFPLLFDDKTKTQHFIAQGLRLYAETAGFCSHEQFLDIYELTHTVELFLDTLSFPCRTLCQLLGVLLVGTCYNPECSPEIYDVLHREFSRVGLFTEDCMELIQARVLLLEHYVYSLKIEATWSLLFSIVCTAYALGYHVRESGDHADERKLVLWRTIVFYDCLIGSTNGRPNATSCILDPATSLLCELIHLYRDTNRAFQAYGKDPTLYEAQILPLDSRMSAVLERKSDTDQLLVRSYRLLILTNQIKLHYPFLRKHRFSQYQLNGLLCAFSYEFVDFVRFATENAPVSYVKLRESFPFVSCHTFQTLAIVIACIKKDLHVLEPRLFQSFLLMSERLHTFADFLDTDEPLKQILGTLHELAMSQSRHSVSPLPIENHSSFVHDDPFFFQMFYTKEG</sequence>
<dbReference type="EMBL" id="JAEUBD010000095">
    <property type="protein sequence ID" value="KAH3677789.1"/>
    <property type="molecule type" value="Genomic_DNA"/>
</dbReference>
<keyword evidence="2" id="KW-0378">Hydrolase</keyword>
<evidence type="ECO:0000256" key="3">
    <source>
        <dbReference type="ARBA" id="ARBA00023295"/>
    </source>
</evidence>